<feature type="active site" evidence="2">
    <location>
        <position position="441"/>
    </location>
</feature>
<organism evidence="4">
    <name type="scientific">Vibrio sp. HB236076</name>
    <dbReference type="NCBI Taxonomy" id="3232307"/>
    <lineage>
        <taxon>Bacteria</taxon>
        <taxon>Pseudomonadati</taxon>
        <taxon>Pseudomonadota</taxon>
        <taxon>Gammaproteobacteria</taxon>
        <taxon>Vibrionales</taxon>
        <taxon>Vibrionaceae</taxon>
        <taxon>Vibrio</taxon>
    </lineage>
</organism>
<dbReference type="GO" id="GO:0030163">
    <property type="term" value="P:protein catabolic process"/>
    <property type="evidence" value="ECO:0007669"/>
    <property type="project" value="InterPro"/>
</dbReference>
<evidence type="ECO:0000256" key="2">
    <source>
        <dbReference type="PROSITE-ProRule" id="PRU01122"/>
    </source>
</evidence>
<feature type="domain" description="Lon proteolytic" evidence="3">
    <location>
        <begin position="306"/>
        <end position="503"/>
    </location>
</feature>
<accession>A0AB39H7I8</accession>
<dbReference type="InterPro" id="IPR020568">
    <property type="entry name" value="Ribosomal_Su5_D2-typ_SF"/>
</dbReference>
<comment type="catalytic activity">
    <reaction evidence="2">
        <text>Hydrolysis of proteins in presence of ATP.</text>
        <dbReference type="EC" id="3.4.21.53"/>
    </reaction>
</comment>
<dbReference type="InterPro" id="IPR041699">
    <property type="entry name" value="AAA_32"/>
</dbReference>
<sequence>MTKVDWTDVTLQMASFKAILSQYPTLEPASFLELQPRYQSACQQFMLPKTISKILRICGPDNTLYRSLIQADLQRKTGENIAVVHTETRDLTALFPRIDTQGKVTPGLLDKANHGYLIISAQSLMMCPALWINLKSALQGCDTCPIPWDTKQVMSDVVTFSYDIKLVIVGDLEQWSELEYFDSDLSSGLTLFTELETELKITSQSLTQYLCYLKWLVSEFGYQSLTLDGIEQMCTYGTRETEDQQYLPLGLLWHQRLLSIASQQTEQINKATIQSVYHQINDVASYLPQRAINDILDGQVIIETDGERIGQINGLTVIDVAGHPLPYGEPARISCVIHFGDGDVSDVERKAELGGNLHAKGMMIMQAFLSSALKLEEPLPFSASIVFEQSYSEVDGDSASLAELCSLVSALSETPLKQSIAVTGAVDQFGRVQAVGGLNDKIEGFYRVCCHRGLSGEQGVILPKSNVKHLTLSDDIIDSMKNDEFHIWAVDHVDQAIPLLMGQPFRTGESHILEKIAQKIDTFARHEPPKTLWQQFKNKLIRY</sequence>
<dbReference type="RefSeq" id="WP_306100016.1">
    <property type="nucleotide sequence ID" value="NZ_CP162601.1"/>
</dbReference>
<dbReference type="EC" id="3.4.21.53" evidence="2"/>
<feature type="active site" evidence="2">
    <location>
        <position position="398"/>
    </location>
</feature>
<dbReference type="PROSITE" id="PS51786">
    <property type="entry name" value="LON_PROTEOLYTIC"/>
    <property type="match status" value="1"/>
</dbReference>
<dbReference type="PRINTS" id="PR00830">
    <property type="entry name" value="ENDOLAPTASE"/>
</dbReference>
<dbReference type="Pfam" id="PF05362">
    <property type="entry name" value="Lon_C"/>
    <property type="match status" value="1"/>
</dbReference>
<keyword evidence="2 4" id="KW-0378">Hydrolase</keyword>
<dbReference type="GO" id="GO:0004252">
    <property type="term" value="F:serine-type endopeptidase activity"/>
    <property type="evidence" value="ECO:0007669"/>
    <property type="project" value="UniProtKB-UniRule"/>
</dbReference>
<keyword evidence="1 2" id="KW-0645">Protease</keyword>
<dbReference type="InterPro" id="IPR014721">
    <property type="entry name" value="Ribsml_uS5_D2-typ_fold_subgr"/>
</dbReference>
<reference evidence="4" key="1">
    <citation type="submission" date="2024-07" db="EMBL/GenBank/DDBJ databases">
        <title>Genome Analysis of a Potential Novel Vibrio Species Secreting pH- and Thermo-stable Alginate Lyase and its Application in Producing Alginate Oligosaccharides.</title>
        <authorList>
            <person name="Huang H."/>
            <person name="Bao K."/>
        </authorList>
    </citation>
    <scope>NUCLEOTIDE SEQUENCE</scope>
    <source>
        <strain evidence="4">HB236076</strain>
    </source>
</reference>
<dbReference type="Pfam" id="PF13654">
    <property type="entry name" value="AAA_32"/>
    <property type="match status" value="1"/>
</dbReference>
<dbReference type="EMBL" id="CP162601">
    <property type="protein sequence ID" value="XDK23974.1"/>
    <property type="molecule type" value="Genomic_DNA"/>
</dbReference>
<gene>
    <name evidence="4" type="ORF">AB0763_06920</name>
</gene>
<evidence type="ECO:0000313" key="4">
    <source>
        <dbReference type="EMBL" id="XDK23974.1"/>
    </source>
</evidence>
<comment type="similarity">
    <text evidence="2">Belongs to the peptidase S16 family.</text>
</comment>
<dbReference type="InterPro" id="IPR008269">
    <property type="entry name" value="Lon_proteolytic"/>
</dbReference>
<dbReference type="Gene3D" id="3.40.50.300">
    <property type="entry name" value="P-loop containing nucleotide triphosphate hydrolases"/>
    <property type="match status" value="1"/>
</dbReference>
<evidence type="ECO:0000259" key="3">
    <source>
        <dbReference type="PROSITE" id="PS51786"/>
    </source>
</evidence>
<dbReference type="GO" id="GO:0006508">
    <property type="term" value="P:proteolysis"/>
    <property type="evidence" value="ECO:0007669"/>
    <property type="project" value="UniProtKB-KW"/>
</dbReference>
<dbReference type="AlphaFoldDB" id="A0AB39H7I8"/>
<proteinExistence type="inferred from homology"/>
<dbReference type="Gene3D" id="3.30.230.10">
    <property type="match status" value="1"/>
</dbReference>
<dbReference type="InterPro" id="IPR027065">
    <property type="entry name" value="Lon_Prtase"/>
</dbReference>
<dbReference type="PANTHER" id="PTHR10046">
    <property type="entry name" value="ATP DEPENDENT LON PROTEASE FAMILY MEMBER"/>
    <property type="match status" value="1"/>
</dbReference>
<dbReference type="GO" id="GO:0004176">
    <property type="term" value="F:ATP-dependent peptidase activity"/>
    <property type="evidence" value="ECO:0007669"/>
    <property type="project" value="UniProtKB-UniRule"/>
</dbReference>
<dbReference type="GO" id="GO:0005524">
    <property type="term" value="F:ATP binding"/>
    <property type="evidence" value="ECO:0007669"/>
    <property type="project" value="InterPro"/>
</dbReference>
<dbReference type="KEGG" id="vih:AB0763_06920"/>
<dbReference type="InterPro" id="IPR027417">
    <property type="entry name" value="P-loop_NTPase"/>
</dbReference>
<name>A0AB39H7I8_9VIBR</name>
<keyword evidence="2" id="KW-0720">Serine protease</keyword>
<evidence type="ECO:0000256" key="1">
    <source>
        <dbReference type="ARBA" id="ARBA00022670"/>
    </source>
</evidence>
<dbReference type="SUPFAM" id="SSF54211">
    <property type="entry name" value="Ribosomal protein S5 domain 2-like"/>
    <property type="match status" value="1"/>
</dbReference>
<protein>
    <recommendedName>
        <fullName evidence="2">endopeptidase La</fullName>
        <ecNumber evidence="2">3.4.21.53</ecNumber>
    </recommendedName>
</protein>